<sequence length="41" mass="4644">MIKYLMLFLVMHKKSVEKKVLGAQTAKGFYVPLGEKKCAIT</sequence>
<keyword evidence="2" id="KW-1185">Reference proteome</keyword>
<comment type="caution">
    <text evidence="1">The sequence shown here is derived from an EMBL/GenBank/DDBJ whole genome shotgun (WGS) entry which is preliminary data.</text>
</comment>
<gene>
    <name evidence="1" type="ORF">HMPREF7215_2493</name>
</gene>
<proteinExistence type="predicted"/>
<evidence type="ECO:0000313" key="1">
    <source>
        <dbReference type="EMBL" id="EFB92000.1"/>
    </source>
</evidence>
<evidence type="ECO:0000313" key="2">
    <source>
        <dbReference type="Proteomes" id="UP000006462"/>
    </source>
</evidence>
<protein>
    <submittedName>
        <fullName evidence="1">Uncharacterized protein</fullName>
    </submittedName>
</protein>
<name>A0ABM9ZYQ2_9BACT</name>
<reference evidence="1 2" key="1">
    <citation type="submission" date="2009-12" db="EMBL/GenBank/DDBJ databases">
        <authorList>
            <person name="Shrivastava S."/>
            <person name="Madupu R."/>
            <person name="Durkin A.S."/>
            <person name="Torralba M."/>
            <person name="Methe B."/>
            <person name="Sutton G.G."/>
            <person name="Strausberg R.L."/>
            <person name="Nelson K.E."/>
        </authorList>
    </citation>
    <scope>NUCLEOTIDE SEQUENCE [LARGE SCALE GENOMIC DNA]</scope>
    <source>
        <strain evidence="1 2">W5455</strain>
    </source>
</reference>
<accession>A0ABM9ZYQ2</accession>
<organism evidence="1 2">
    <name type="scientific">Pyramidobacter piscolens W5455</name>
    <dbReference type="NCBI Taxonomy" id="352165"/>
    <lineage>
        <taxon>Bacteria</taxon>
        <taxon>Thermotogati</taxon>
        <taxon>Synergistota</taxon>
        <taxon>Synergistia</taxon>
        <taxon>Synergistales</taxon>
        <taxon>Dethiosulfovibrionaceae</taxon>
        <taxon>Pyramidobacter</taxon>
    </lineage>
</organism>
<dbReference type="EMBL" id="ADFP01000008">
    <property type="protein sequence ID" value="EFB92000.1"/>
    <property type="molecule type" value="Genomic_DNA"/>
</dbReference>
<dbReference type="Proteomes" id="UP000006462">
    <property type="component" value="Unassembled WGS sequence"/>
</dbReference>